<evidence type="ECO:0000313" key="2">
    <source>
        <dbReference type="EMBL" id="SPF42216.1"/>
    </source>
</evidence>
<feature type="compositionally biased region" description="Basic and acidic residues" evidence="1">
    <location>
        <begin position="294"/>
        <end position="305"/>
    </location>
</feature>
<feature type="region of interest" description="Disordered" evidence="1">
    <location>
        <begin position="370"/>
        <end position="426"/>
    </location>
</feature>
<proteinExistence type="predicted"/>
<feature type="compositionally biased region" description="Acidic residues" evidence="1">
    <location>
        <begin position="401"/>
        <end position="417"/>
    </location>
</feature>
<feature type="compositionally biased region" description="Low complexity" evidence="1">
    <location>
        <begin position="370"/>
        <end position="391"/>
    </location>
</feature>
<sequence>MNPSTPDKDLAAQWSVARRLYPIYFELAREFVIDVAACADLEAGTETPGKEAVEQANHWIEEMDQRVQVHQLRQFLQTSSVVSPDGLLGLAQHFLAKKERTDAIRDKVDFLLVQYFSQLAPTGLVDAEVDLAYVAQAMEPVLGKVELKPPVWLNALDRVLEAARRCRSLDELLHGGVLEQGRKAKSLAGDLFYLPVALVAFTRFGYLMRRVFFRLMLGDLNLILDGLSELEEKGIKTIDCRRAQFSAEEPILRLRMICQSWKVMFQAEYSSGSPLRMLVDLRASVDYALGRGKTQEAETKADAKTKAAPGAKPTAKPAVPAAKPVAKPAATAPAKPAPTLKPVAKPAVQPAAGAKPAPAMAKAAASVAGAKAPAVSKPVARPAAAPAAAAKPKAKPVDSSDVPEFEISVEGDWDADSGEQPGKKKG</sequence>
<gene>
    <name evidence="2" type="ORF">SBA1_430017</name>
</gene>
<name>A0A2U3KRC7_9BACT</name>
<organism evidence="2 3">
    <name type="scientific">Candidatus Sulfotelmatobacter kueseliae</name>
    <dbReference type="NCBI Taxonomy" id="2042962"/>
    <lineage>
        <taxon>Bacteria</taxon>
        <taxon>Pseudomonadati</taxon>
        <taxon>Acidobacteriota</taxon>
        <taxon>Terriglobia</taxon>
        <taxon>Terriglobales</taxon>
        <taxon>Candidatus Korobacteraceae</taxon>
        <taxon>Candidatus Sulfotelmatobacter</taxon>
    </lineage>
</organism>
<evidence type="ECO:0000256" key="1">
    <source>
        <dbReference type="SAM" id="MobiDB-lite"/>
    </source>
</evidence>
<reference evidence="3" key="1">
    <citation type="submission" date="2018-02" db="EMBL/GenBank/DDBJ databases">
        <authorList>
            <person name="Hausmann B."/>
        </authorList>
    </citation>
    <scope>NUCLEOTIDE SEQUENCE [LARGE SCALE GENOMIC DNA]</scope>
    <source>
        <strain evidence="3">Peat soil MAG SbA1</strain>
    </source>
</reference>
<protein>
    <submittedName>
        <fullName evidence="2">Uncharacterized protein</fullName>
    </submittedName>
</protein>
<accession>A0A2U3KRC7</accession>
<evidence type="ECO:0000313" key="3">
    <source>
        <dbReference type="Proteomes" id="UP000238701"/>
    </source>
</evidence>
<dbReference type="EMBL" id="OMOD01000137">
    <property type="protein sequence ID" value="SPF42216.1"/>
    <property type="molecule type" value="Genomic_DNA"/>
</dbReference>
<dbReference type="Proteomes" id="UP000238701">
    <property type="component" value="Unassembled WGS sequence"/>
</dbReference>
<feature type="compositionally biased region" description="Low complexity" evidence="1">
    <location>
        <begin position="306"/>
        <end position="343"/>
    </location>
</feature>
<feature type="region of interest" description="Disordered" evidence="1">
    <location>
        <begin position="294"/>
        <end position="343"/>
    </location>
</feature>
<dbReference type="AlphaFoldDB" id="A0A2U3KRC7"/>